<dbReference type="AlphaFoldDB" id="A0A2C9LXW3"/>
<gene>
    <name evidence="2" type="primary">106067334</name>
</gene>
<feature type="compositionally biased region" description="Basic residues" evidence="1">
    <location>
        <begin position="190"/>
        <end position="202"/>
    </location>
</feature>
<feature type="compositionally biased region" description="Polar residues" evidence="1">
    <location>
        <begin position="212"/>
        <end position="243"/>
    </location>
</feature>
<evidence type="ECO:0000313" key="2">
    <source>
        <dbReference type="EnsemblMetazoa" id="BGLB036130-PA"/>
    </source>
</evidence>
<dbReference type="KEGG" id="bgt:106067334"/>
<sequence length="243" mass="27314">METKDNEAVEKLDNRSDDREDTDITEIDDTTTKSDDDEESDSDEDHSESDDNVDDFHDKVIQETDEVKSENDKTSLAIHEVGHMVSENTDPNGIPRDFKAAEIHTSSNTFTLVVTYDNPNQEDLINPQTDRSKETNLNISQSSSFSSNYDYRDGTLAPDVDSDSLADSWDWTFPNLNVSELDIPAEQKYSKKKGRRISKKIPNKSSRREVSVGTQTEEVTHLTDNQSASTITDPNVLQDSLSS</sequence>
<protein>
    <submittedName>
        <fullName evidence="2">Uncharacterized protein</fullName>
    </submittedName>
</protein>
<dbReference type="Proteomes" id="UP000076420">
    <property type="component" value="Unassembled WGS sequence"/>
</dbReference>
<evidence type="ECO:0000256" key="1">
    <source>
        <dbReference type="SAM" id="MobiDB-lite"/>
    </source>
</evidence>
<dbReference type="VEuPathDB" id="VectorBase:BGLAX_034789"/>
<feature type="compositionally biased region" description="Acidic residues" evidence="1">
    <location>
        <begin position="19"/>
        <end position="53"/>
    </location>
</feature>
<organism evidence="2 3">
    <name type="scientific">Biomphalaria glabrata</name>
    <name type="common">Bloodfluke planorb</name>
    <name type="synonym">Freshwater snail</name>
    <dbReference type="NCBI Taxonomy" id="6526"/>
    <lineage>
        <taxon>Eukaryota</taxon>
        <taxon>Metazoa</taxon>
        <taxon>Spiralia</taxon>
        <taxon>Lophotrochozoa</taxon>
        <taxon>Mollusca</taxon>
        <taxon>Gastropoda</taxon>
        <taxon>Heterobranchia</taxon>
        <taxon>Euthyneura</taxon>
        <taxon>Panpulmonata</taxon>
        <taxon>Hygrophila</taxon>
        <taxon>Lymnaeoidea</taxon>
        <taxon>Planorbidae</taxon>
        <taxon>Biomphalaria</taxon>
    </lineage>
</organism>
<accession>A0A2C9LXW3</accession>
<feature type="compositionally biased region" description="Basic and acidic residues" evidence="1">
    <location>
        <begin position="54"/>
        <end position="73"/>
    </location>
</feature>
<feature type="region of interest" description="Disordered" evidence="1">
    <location>
        <begin position="189"/>
        <end position="243"/>
    </location>
</feature>
<dbReference type="EnsemblMetazoa" id="BGLB036130-RA">
    <property type="protein sequence ID" value="BGLB036130-PA"/>
    <property type="gene ID" value="BGLB036130"/>
</dbReference>
<dbReference type="VEuPathDB" id="VectorBase:BGLB036130"/>
<feature type="region of interest" description="Disordered" evidence="1">
    <location>
        <begin position="1"/>
        <end position="74"/>
    </location>
</feature>
<evidence type="ECO:0000313" key="3">
    <source>
        <dbReference type="Proteomes" id="UP000076420"/>
    </source>
</evidence>
<proteinExistence type="predicted"/>
<name>A0A2C9LXW3_BIOGL</name>
<reference evidence="2" key="1">
    <citation type="submission" date="2020-05" db="UniProtKB">
        <authorList>
            <consortium name="EnsemblMetazoa"/>
        </authorList>
    </citation>
    <scope>IDENTIFICATION</scope>
    <source>
        <strain evidence="2">BB02</strain>
    </source>
</reference>
<feature type="compositionally biased region" description="Basic and acidic residues" evidence="1">
    <location>
        <begin position="1"/>
        <end position="18"/>
    </location>
</feature>